<evidence type="ECO:0000256" key="1">
    <source>
        <dbReference type="ARBA" id="ARBA00022605"/>
    </source>
</evidence>
<keyword evidence="3" id="KW-0486">Methionine biosynthesis</keyword>
<reference evidence="7" key="1">
    <citation type="submission" date="2012-12" db="EMBL/GenBank/DDBJ databases">
        <authorList>
            <person name="Hellsten U."/>
            <person name="Grimwood J."/>
            <person name="Chapman J.A."/>
            <person name="Shapiro H."/>
            <person name="Aerts A."/>
            <person name="Otillar R.P."/>
            <person name="Terry A.Y."/>
            <person name="Boore J.L."/>
            <person name="Simakov O."/>
            <person name="Marletaz F."/>
            <person name="Cho S.-J."/>
            <person name="Edsinger-Gonzales E."/>
            <person name="Havlak P."/>
            <person name="Kuo D.-H."/>
            <person name="Larsson T."/>
            <person name="Lv J."/>
            <person name="Arendt D."/>
            <person name="Savage R."/>
            <person name="Osoegawa K."/>
            <person name="de Jong P."/>
            <person name="Lindberg D.R."/>
            <person name="Seaver E.C."/>
            <person name="Weisblat D.A."/>
            <person name="Putnam N.H."/>
            <person name="Grigoriev I.V."/>
            <person name="Rokhsar D.S."/>
        </authorList>
    </citation>
    <scope>NUCLEOTIDE SEQUENCE</scope>
    <source>
        <strain evidence="7">I ESC-2004</strain>
    </source>
</reference>
<proteinExistence type="predicted"/>
<dbReference type="HOGENOM" id="CLU_023273_2_0_1"/>
<evidence type="ECO:0008006" key="8">
    <source>
        <dbReference type="Google" id="ProtNLM"/>
    </source>
</evidence>
<dbReference type="PANTHER" id="PTHR20371:SF1">
    <property type="entry name" value="ENOLASE-PHOSPHATASE E1"/>
    <property type="match status" value="1"/>
</dbReference>
<evidence type="ECO:0000256" key="4">
    <source>
        <dbReference type="SAM" id="MobiDB-lite"/>
    </source>
</evidence>
<dbReference type="NCBIfam" id="TIGR01691">
    <property type="entry name" value="enolase-ppase"/>
    <property type="match status" value="1"/>
</dbReference>
<name>R7TMI5_CAPTE</name>
<reference evidence="6" key="3">
    <citation type="submission" date="2015-06" db="UniProtKB">
        <authorList>
            <consortium name="EnsemblMetazoa"/>
        </authorList>
    </citation>
    <scope>IDENTIFICATION</scope>
</reference>
<evidence type="ECO:0000256" key="3">
    <source>
        <dbReference type="ARBA" id="ARBA00023167"/>
    </source>
</evidence>
<protein>
    <recommendedName>
        <fullName evidence="8">Enolase-phosphatase E1</fullName>
    </recommendedName>
</protein>
<feature type="region of interest" description="Disordered" evidence="4">
    <location>
        <begin position="159"/>
        <end position="197"/>
    </location>
</feature>
<dbReference type="InterPro" id="IPR023943">
    <property type="entry name" value="Enolase-ppase_E1"/>
</dbReference>
<dbReference type="GO" id="GO:0000287">
    <property type="term" value="F:magnesium ion binding"/>
    <property type="evidence" value="ECO:0007669"/>
    <property type="project" value="InterPro"/>
</dbReference>
<dbReference type="EMBL" id="AMQN01012098">
    <property type="status" value="NOT_ANNOTATED_CDS"/>
    <property type="molecule type" value="Genomic_DNA"/>
</dbReference>
<gene>
    <name evidence="5" type="ORF">CAPTEDRAFT_226906</name>
</gene>
<dbReference type="Proteomes" id="UP000014760">
    <property type="component" value="Unassembled WGS sequence"/>
</dbReference>
<organism evidence="5">
    <name type="scientific">Capitella teleta</name>
    <name type="common">Polychaete worm</name>
    <dbReference type="NCBI Taxonomy" id="283909"/>
    <lineage>
        <taxon>Eukaryota</taxon>
        <taxon>Metazoa</taxon>
        <taxon>Spiralia</taxon>
        <taxon>Lophotrochozoa</taxon>
        <taxon>Annelida</taxon>
        <taxon>Polychaeta</taxon>
        <taxon>Sedentaria</taxon>
        <taxon>Scolecida</taxon>
        <taxon>Capitellidae</taxon>
        <taxon>Capitella</taxon>
    </lineage>
</organism>
<dbReference type="InterPro" id="IPR036412">
    <property type="entry name" value="HAD-like_sf"/>
</dbReference>
<dbReference type="FunCoup" id="R7TMI5">
    <property type="interactions" value="1954"/>
</dbReference>
<keyword evidence="2" id="KW-0378">Hydrolase</keyword>
<dbReference type="GO" id="GO:0019509">
    <property type="term" value="P:L-methionine salvage from methylthioadenosine"/>
    <property type="evidence" value="ECO:0007669"/>
    <property type="project" value="InterPro"/>
</dbReference>
<reference evidence="5 7" key="2">
    <citation type="journal article" date="2013" name="Nature">
        <title>Insights into bilaterian evolution from three spiralian genomes.</title>
        <authorList>
            <person name="Simakov O."/>
            <person name="Marletaz F."/>
            <person name="Cho S.J."/>
            <person name="Edsinger-Gonzales E."/>
            <person name="Havlak P."/>
            <person name="Hellsten U."/>
            <person name="Kuo D.H."/>
            <person name="Larsson T."/>
            <person name="Lv J."/>
            <person name="Arendt D."/>
            <person name="Savage R."/>
            <person name="Osoegawa K."/>
            <person name="de Jong P."/>
            <person name="Grimwood J."/>
            <person name="Chapman J.A."/>
            <person name="Shapiro H."/>
            <person name="Aerts A."/>
            <person name="Otillar R.P."/>
            <person name="Terry A.Y."/>
            <person name="Boore J.L."/>
            <person name="Grigoriev I.V."/>
            <person name="Lindberg D.R."/>
            <person name="Seaver E.C."/>
            <person name="Weisblat D.A."/>
            <person name="Putnam N.H."/>
            <person name="Rokhsar D.S."/>
        </authorList>
    </citation>
    <scope>NUCLEOTIDE SEQUENCE</scope>
    <source>
        <strain evidence="5 7">I ESC-2004</strain>
    </source>
</reference>
<evidence type="ECO:0000313" key="5">
    <source>
        <dbReference type="EMBL" id="ELT94834.1"/>
    </source>
</evidence>
<keyword evidence="1" id="KW-0028">Amino-acid biosynthesis</keyword>
<feature type="compositionally biased region" description="Acidic residues" evidence="4">
    <location>
        <begin position="174"/>
        <end position="186"/>
    </location>
</feature>
<dbReference type="OMA" id="GHLWRAF"/>
<dbReference type="OrthoDB" id="272500at2759"/>
<dbReference type="PANTHER" id="PTHR20371">
    <property type="entry name" value="ENOLASE-PHOSPHATASE E1"/>
    <property type="match status" value="1"/>
</dbReference>
<accession>R7TMI5</accession>
<dbReference type="SUPFAM" id="SSF56784">
    <property type="entry name" value="HAD-like"/>
    <property type="match status" value="1"/>
</dbReference>
<evidence type="ECO:0000313" key="7">
    <source>
        <dbReference type="Proteomes" id="UP000014760"/>
    </source>
</evidence>
<evidence type="ECO:0000256" key="2">
    <source>
        <dbReference type="ARBA" id="ARBA00022801"/>
    </source>
</evidence>
<keyword evidence="7" id="KW-1185">Reference proteome</keyword>
<dbReference type="AlphaFoldDB" id="R7TMI5"/>
<dbReference type="InterPro" id="IPR023214">
    <property type="entry name" value="HAD_sf"/>
</dbReference>
<sequence>MESDRKSGSLQQLYSHMWREAYKTKAVMSEIYEDVVPCIQDWLAQDMKVYVFTSDSVESQKLLFGFSDKGDLVELFSGFYDSEIGATTEKDSFKAIADKTGIAAGEFLYLTDMPKEAAAAVAAGMKTSLVVREGNAPLSEDDLQRYNIVATFDELACDLDEEDFPSKEARTEENGDEDEEEDEDEERGGGGGGGLGC</sequence>
<dbReference type="GO" id="GO:0043874">
    <property type="term" value="F:acireductone synthase activity"/>
    <property type="evidence" value="ECO:0007669"/>
    <property type="project" value="InterPro"/>
</dbReference>
<feature type="compositionally biased region" description="Basic and acidic residues" evidence="4">
    <location>
        <begin position="164"/>
        <end position="173"/>
    </location>
</feature>
<evidence type="ECO:0000313" key="6">
    <source>
        <dbReference type="EnsemblMetazoa" id="CapteP226906"/>
    </source>
</evidence>
<dbReference type="Gene3D" id="3.40.50.1000">
    <property type="entry name" value="HAD superfamily/HAD-like"/>
    <property type="match status" value="1"/>
</dbReference>
<dbReference type="STRING" id="283909.R7TMI5"/>
<dbReference type="EMBL" id="KB309293">
    <property type="protein sequence ID" value="ELT94834.1"/>
    <property type="molecule type" value="Genomic_DNA"/>
</dbReference>
<dbReference type="EnsemblMetazoa" id="CapteT226906">
    <property type="protein sequence ID" value="CapteP226906"/>
    <property type="gene ID" value="CapteG226906"/>
</dbReference>